<protein>
    <recommendedName>
        <fullName evidence="4">CG-1 domain-containing protein</fullName>
    </recommendedName>
</protein>
<keyword evidence="3" id="KW-0539">Nucleus</keyword>
<dbReference type="Gramene" id="PHT68121">
    <property type="protein sequence ID" value="PHT68121"/>
    <property type="gene ID" value="T459_27608"/>
</dbReference>
<keyword evidence="6" id="KW-1185">Reference proteome</keyword>
<evidence type="ECO:0000313" key="6">
    <source>
        <dbReference type="Proteomes" id="UP000222542"/>
    </source>
</evidence>
<dbReference type="EMBL" id="AYRZ02000011">
    <property type="protein sequence ID" value="PHT68121.1"/>
    <property type="molecule type" value="Genomic_DNA"/>
</dbReference>
<proteinExistence type="predicted"/>
<dbReference type="OMA" id="CPHEICE"/>
<comment type="subcellular location">
    <subcellularLocation>
        <location evidence="1">Nucleus</location>
    </subcellularLocation>
</comment>
<dbReference type="GO" id="GO:0005634">
    <property type="term" value="C:nucleus"/>
    <property type="evidence" value="ECO:0007669"/>
    <property type="project" value="UniProtKB-SubCell"/>
</dbReference>
<dbReference type="Proteomes" id="UP000222542">
    <property type="component" value="Unassembled WGS sequence"/>
</dbReference>
<dbReference type="PANTHER" id="PTHR23335">
    <property type="entry name" value="CALMODULIN-BINDING TRANSCRIPTION ACTIVATOR CAMTA"/>
    <property type="match status" value="1"/>
</dbReference>
<evidence type="ECO:0000259" key="4">
    <source>
        <dbReference type="PROSITE" id="PS51437"/>
    </source>
</evidence>
<feature type="domain" description="CG-1" evidence="4">
    <location>
        <begin position="10"/>
        <end position="89"/>
    </location>
</feature>
<accession>A0A2G2YEX7</accession>
<dbReference type="GO" id="GO:0003677">
    <property type="term" value="F:DNA binding"/>
    <property type="evidence" value="ECO:0007669"/>
    <property type="project" value="InterPro"/>
</dbReference>
<dbReference type="Pfam" id="PF03859">
    <property type="entry name" value="CG-1"/>
    <property type="match status" value="1"/>
</dbReference>
<name>A0A2G2YEX7_CAPAN</name>
<sequence>MAHTTQPLDLEHILQEANHRWLCPHEICEILRYHQSFYLTQQPPDKPPGGSLFLFDRKIVRYFCKDGHNWRKKKDGKNVKEAREKLFVL</sequence>
<dbReference type="PANTHER" id="PTHR23335:SF0">
    <property type="entry name" value="CALMODULIN-BINDING TRANSCRIPTION ACTIVATOR 2-LIKE ISOFORM X1"/>
    <property type="match status" value="1"/>
</dbReference>
<dbReference type="AlphaFoldDB" id="A0A2G2YEX7"/>
<gene>
    <name evidence="5" type="ORF">T459_27608</name>
</gene>
<reference evidence="5 6" key="2">
    <citation type="journal article" date="2017" name="Genome Biol.">
        <title>New reference genome sequences of hot pepper reveal the massive evolution of plant disease-resistance genes by retroduplication.</title>
        <authorList>
            <person name="Kim S."/>
            <person name="Park J."/>
            <person name="Yeom S.I."/>
            <person name="Kim Y.M."/>
            <person name="Seo E."/>
            <person name="Kim K.T."/>
            <person name="Kim M.S."/>
            <person name="Lee J.M."/>
            <person name="Cheong K."/>
            <person name="Shin H.S."/>
            <person name="Kim S.B."/>
            <person name="Han K."/>
            <person name="Lee J."/>
            <person name="Park M."/>
            <person name="Lee H.A."/>
            <person name="Lee H.Y."/>
            <person name="Lee Y."/>
            <person name="Oh S."/>
            <person name="Lee J.H."/>
            <person name="Choi E."/>
            <person name="Choi E."/>
            <person name="Lee S.E."/>
            <person name="Jeon J."/>
            <person name="Kim H."/>
            <person name="Choi G."/>
            <person name="Song H."/>
            <person name="Lee J."/>
            <person name="Lee S.C."/>
            <person name="Kwon J.K."/>
            <person name="Lee H.Y."/>
            <person name="Koo N."/>
            <person name="Hong Y."/>
            <person name="Kim R.W."/>
            <person name="Kang W.H."/>
            <person name="Huh J.H."/>
            <person name="Kang B.C."/>
            <person name="Yang T.J."/>
            <person name="Lee Y.H."/>
            <person name="Bennetzen J.L."/>
            <person name="Choi D."/>
        </authorList>
    </citation>
    <scope>NUCLEOTIDE SEQUENCE [LARGE SCALE GENOMIC DNA]</scope>
    <source>
        <strain evidence="6">cv. CM334</strain>
    </source>
</reference>
<reference evidence="5 6" key="1">
    <citation type="journal article" date="2014" name="Nat. Genet.">
        <title>Genome sequence of the hot pepper provides insights into the evolution of pungency in Capsicum species.</title>
        <authorList>
            <person name="Kim S."/>
            <person name="Park M."/>
            <person name="Yeom S.I."/>
            <person name="Kim Y.M."/>
            <person name="Lee J.M."/>
            <person name="Lee H.A."/>
            <person name="Seo E."/>
            <person name="Choi J."/>
            <person name="Cheong K."/>
            <person name="Kim K.T."/>
            <person name="Jung K."/>
            <person name="Lee G.W."/>
            <person name="Oh S.K."/>
            <person name="Bae C."/>
            <person name="Kim S.B."/>
            <person name="Lee H.Y."/>
            <person name="Kim S.Y."/>
            <person name="Kim M.S."/>
            <person name="Kang B.C."/>
            <person name="Jo Y.D."/>
            <person name="Yang H.B."/>
            <person name="Jeong H.J."/>
            <person name="Kang W.H."/>
            <person name="Kwon J.K."/>
            <person name="Shin C."/>
            <person name="Lim J.Y."/>
            <person name="Park J.H."/>
            <person name="Huh J.H."/>
            <person name="Kim J.S."/>
            <person name="Kim B.D."/>
            <person name="Cohen O."/>
            <person name="Paran I."/>
            <person name="Suh M.C."/>
            <person name="Lee S.B."/>
            <person name="Kim Y.K."/>
            <person name="Shin Y."/>
            <person name="Noh S.J."/>
            <person name="Park J."/>
            <person name="Seo Y.S."/>
            <person name="Kwon S.Y."/>
            <person name="Kim H.A."/>
            <person name="Park J.M."/>
            <person name="Kim H.J."/>
            <person name="Choi S.B."/>
            <person name="Bosland P.W."/>
            <person name="Reeves G."/>
            <person name="Jo S.H."/>
            <person name="Lee B.W."/>
            <person name="Cho H.T."/>
            <person name="Choi H.S."/>
            <person name="Lee M.S."/>
            <person name="Yu Y."/>
            <person name="Do Choi Y."/>
            <person name="Park B.S."/>
            <person name="van Deynze A."/>
            <person name="Ashrafi H."/>
            <person name="Hill T."/>
            <person name="Kim W.T."/>
            <person name="Pai H.S."/>
            <person name="Ahn H.K."/>
            <person name="Yeam I."/>
            <person name="Giovannoni J.J."/>
            <person name="Rose J.K."/>
            <person name="Sorensen I."/>
            <person name="Lee S.J."/>
            <person name="Kim R.W."/>
            <person name="Choi I.Y."/>
            <person name="Choi B.S."/>
            <person name="Lim J.S."/>
            <person name="Lee Y.H."/>
            <person name="Choi D."/>
        </authorList>
    </citation>
    <scope>NUCLEOTIDE SEQUENCE [LARGE SCALE GENOMIC DNA]</scope>
    <source>
        <strain evidence="6">cv. CM334</strain>
    </source>
</reference>
<comment type="caution">
    <text evidence="5">The sequence shown here is derived from an EMBL/GenBank/DDBJ whole genome shotgun (WGS) entry which is preliminary data.</text>
</comment>
<evidence type="ECO:0000313" key="5">
    <source>
        <dbReference type="EMBL" id="PHT68121.1"/>
    </source>
</evidence>
<evidence type="ECO:0000256" key="2">
    <source>
        <dbReference type="ARBA" id="ARBA00023163"/>
    </source>
</evidence>
<organism evidence="5 6">
    <name type="scientific">Capsicum annuum</name>
    <name type="common">Capsicum pepper</name>
    <dbReference type="NCBI Taxonomy" id="4072"/>
    <lineage>
        <taxon>Eukaryota</taxon>
        <taxon>Viridiplantae</taxon>
        <taxon>Streptophyta</taxon>
        <taxon>Embryophyta</taxon>
        <taxon>Tracheophyta</taxon>
        <taxon>Spermatophyta</taxon>
        <taxon>Magnoliopsida</taxon>
        <taxon>eudicotyledons</taxon>
        <taxon>Gunneridae</taxon>
        <taxon>Pentapetalae</taxon>
        <taxon>asterids</taxon>
        <taxon>lamiids</taxon>
        <taxon>Solanales</taxon>
        <taxon>Solanaceae</taxon>
        <taxon>Solanoideae</taxon>
        <taxon>Capsiceae</taxon>
        <taxon>Capsicum</taxon>
    </lineage>
</organism>
<evidence type="ECO:0000256" key="3">
    <source>
        <dbReference type="ARBA" id="ARBA00023242"/>
    </source>
</evidence>
<evidence type="ECO:0000256" key="1">
    <source>
        <dbReference type="ARBA" id="ARBA00004123"/>
    </source>
</evidence>
<dbReference type="SMART" id="SM01076">
    <property type="entry name" value="CG-1"/>
    <property type="match status" value="1"/>
</dbReference>
<dbReference type="InterPro" id="IPR005559">
    <property type="entry name" value="CG-1_dom"/>
</dbReference>
<dbReference type="PROSITE" id="PS51437">
    <property type="entry name" value="CG_1"/>
    <property type="match status" value="1"/>
</dbReference>
<keyword evidence="2" id="KW-0804">Transcription</keyword>